<dbReference type="Pfam" id="PF02146">
    <property type="entry name" value="SIR2"/>
    <property type="match status" value="1"/>
</dbReference>
<evidence type="ECO:0000259" key="5">
    <source>
        <dbReference type="PROSITE" id="PS50305"/>
    </source>
</evidence>
<evidence type="ECO:0000313" key="6">
    <source>
        <dbReference type="EMBL" id="NYT47794.1"/>
    </source>
</evidence>
<feature type="binding site" evidence="4">
    <location>
        <position position="145"/>
    </location>
    <ligand>
        <name>Zn(2+)</name>
        <dbReference type="ChEBI" id="CHEBI:29105"/>
    </ligand>
</feature>
<feature type="active site" description="Proton acceptor" evidence="4">
    <location>
        <position position="133"/>
    </location>
</feature>
<dbReference type="EC" id="2.3.1.286" evidence="1"/>
<dbReference type="AlphaFoldDB" id="A0A853FPT2"/>
<name>A0A853FPT2_9BURK</name>
<dbReference type="Proteomes" id="UP000559809">
    <property type="component" value="Unassembled WGS sequence"/>
</dbReference>
<dbReference type="GO" id="GO:0046872">
    <property type="term" value="F:metal ion binding"/>
    <property type="evidence" value="ECO:0007669"/>
    <property type="project" value="UniProtKB-KW"/>
</dbReference>
<keyword evidence="7" id="KW-1185">Reference proteome</keyword>
<dbReference type="Gene3D" id="3.30.1600.10">
    <property type="entry name" value="SIR2/SIRT2 'Small Domain"/>
    <property type="match status" value="1"/>
</dbReference>
<dbReference type="PROSITE" id="PS50305">
    <property type="entry name" value="SIRTUIN"/>
    <property type="match status" value="1"/>
</dbReference>
<dbReference type="SUPFAM" id="SSF52467">
    <property type="entry name" value="DHS-like NAD/FAD-binding domain"/>
    <property type="match status" value="1"/>
</dbReference>
<evidence type="ECO:0000313" key="7">
    <source>
        <dbReference type="Proteomes" id="UP000559809"/>
    </source>
</evidence>
<dbReference type="Gene3D" id="3.40.50.1220">
    <property type="entry name" value="TPP-binding domain"/>
    <property type="match status" value="1"/>
</dbReference>
<gene>
    <name evidence="6" type="ORF">H0A72_00565</name>
</gene>
<dbReference type="InterPro" id="IPR026591">
    <property type="entry name" value="Sirtuin_cat_small_dom_sf"/>
</dbReference>
<dbReference type="GO" id="GO:0017136">
    <property type="term" value="F:histone deacetylase activity, NAD-dependent"/>
    <property type="evidence" value="ECO:0007669"/>
    <property type="project" value="TreeGrafter"/>
</dbReference>
<evidence type="ECO:0000256" key="2">
    <source>
        <dbReference type="ARBA" id="ARBA00022679"/>
    </source>
</evidence>
<dbReference type="InterPro" id="IPR003000">
    <property type="entry name" value="Sirtuin"/>
</dbReference>
<protein>
    <recommendedName>
        <fullName evidence="1">protein acetyllysine N-acetyltransferase</fullName>
        <ecNumber evidence="1">2.3.1.286</ecNumber>
    </recommendedName>
</protein>
<dbReference type="GO" id="GO:0070403">
    <property type="term" value="F:NAD+ binding"/>
    <property type="evidence" value="ECO:0007669"/>
    <property type="project" value="InterPro"/>
</dbReference>
<sequence>MEIHDYAFVKAAQLISHADALLITAGAGMGVDSGLADFRGRQGFWKSYPALQASGIVFEEMATPRHFRTRPELAWGFYGHRLNLYRRMQPHGGFHILREIAARLNHDAFVFTSNVDGHFQKTGFPEGRVVECHGSIHYLQCLNNCNQNVWSAEGFEPEVDDENCLLLNKPPSCPQCGGLARPNILMFEDLDWIETRSMIQRMRLNTWLWNAANPIVVEIGAGSSLPVVRQFSERQRAPLIRINPFESELPRSTKHVSLPFGALNALSILKMALEDIHFFDRRP</sequence>
<keyword evidence="4" id="KW-0479">Metal-binding</keyword>
<dbReference type="RefSeq" id="WP_180152855.1">
    <property type="nucleotide sequence ID" value="NZ_JACCEM010000001.1"/>
</dbReference>
<evidence type="ECO:0000256" key="4">
    <source>
        <dbReference type="PROSITE-ProRule" id="PRU00236"/>
    </source>
</evidence>
<feature type="domain" description="Deacetylase sirtuin-type" evidence="5">
    <location>
        <begin position="1"/>
        <end position="272"/>
    </location>
</feature>
<dbReference type="EMBL" id="JACCEM010000001">
    <property type="protein sequence ID" value="NYT47794.1"/>
    <property type="molecule type" value="Genomic_DNA"/>
</dbReference>
<dbReference type="InterPro" id="IPR026590">
    <property type="entry name" value="Ssirtuin_cat_dom"/>
</dbReference>
<accession>A0A853FPT2</accession>
<dbReference type="InterPro" id="IPR029035">
    <property type="entry name" value="DHS-like_NAD/FAD-binding_dom"/>
</dbReference>
<keyword evidence="4" id="KW-0862">Zinc</keyword>
<dbReference type="PANTHER" id="PTHR11085:SF4">
    <property type="entry name" value="NAD-DEPENDENT PROTEIN DEACYLASE"/>
    <property type="match status" value="1"/>
</dbReference>
<keyword evidence="3" id="KW-0520">NAD</keyword>
<feature type="binding site" evidence="4">
    <location>
        <position position="173"/>
    </location>
    <ligand>
        <name>Zn(2+)</name>
        <dbReference type="ChEBI" id="CHEBI:29105"/>
    </ligand>
</feature>
<reference evidence="6 7" key="1">
    <citation type="submission" date="2020-07" db="EMBL/GenBank/DDBJ databases">
        <title>Taxonomic revisions and descriptions of new bacterial species based on genomic comparisons in the high-G+C-content subgroup of the family Alcaligenaceae.</title>
        <authorList>
            <person name="Szabo A."/>
            <person name="Felfoldi T."/>
        </authorList>
    </citation>
    <scope>NUCLEOTIDE SEQUENCE [LARGE SCALE GENOMIC DNA]</scope>
    <source>
        <strain evidence="6 7">LMG 24012</strain>
    </source>
</reference>
<proteinExistence type="predicted"/>
<feature type="binding site" evidence="4">
    <location>
        <position position="176"/>
    </location>
    <ligand>
        <name>Zn(2+)</name>
        <dbReference type="ChEBI" id="CHEBI:29105"/>
    </ligand>
</feature>
<comment type="caution">
    <text evidence="6">The sequence shown here is derived from an EMBL/GenBank/DDBJ whole genome shotgun (WGS) entry which is preliminary data.</text>
</comment>
<dbReference type="InterPro" id="IPR050134">
    <property type="entry name" value="NAD-dep_sirtuin_deacylases"/>
</dbReference>
<evidence type="ECO:0000256" key="3">
    <source>
        <dbReference type="ARBA" id="ARBA00023027"/>
    </source>
</evidence>
<organism evidence="6 7">
    <name type="scientific">Parapusillimonas granuli</name>
    <dbReference type="NCBI Taxonomy" id="380911"/>
    <lineage>
        <taxon>Bacteria</taxon>
        <taxon>Pseudomonadati</taxon>
        <taxon>Pseudomonadota</taxon>
        <taxon>Betaproteobacteria</taxon>
        <taxon>Burkholderiales</taxon>
        <taxon>Alcaligenaceae</taxon>
        <taxon>Parapusillimonas</taxon>
    </lineage>
</organism>
<keyword evidence="2" id="KW-0808">Transferase</keyword>
<feature type="binding site" evidence="4">
    <location>
        <position position="141"/>
    </location>
    <ligand>
        <name>Zn(2+)</name>
        <dbReference type="ChEBI" id="CHEBI:29105"/>
    </ligand>
</feature>
<evidence type="ECO:0000256" key="1">
    <source>
        <dbReference type="ARBA" id="ARBA00012928"/>
    </source>
</evidence>
<dbReference type="PANTHER" id="PTHR11085">
    <property type="entry name" value="NAD-DEPENDENT PROTEIN DEACYLASE SIRTUIN-5, MITOCHONDRIAL-RELATED"/>
    <property type="match status" value="1"/>
</dbReference>